<evidence type="ECO:0000256" key="8">
    <source>
        <dbReference type="ARBA" id="ARBA00022679"/>
    </source>
</evidence>
<dbReference type="Proteomes" id="UP001488838">
    <property type="component" value="Unassembled WGS sequence"/>
</dbReference>
<protein>
    <recommendedName>
        <fullName evidence="21">E3 ubiquitin-protein ligase RNF4</fullName>
        <ecNumber evidence="5">2.3.2.27</ecNumber>
    </recommendedName>
    <alternativeName>
        <fullName evidence="22">RING finger protein 4</fullName>
    </alternativeName>
</protein>
<evidence type="ECO:0000256" key="20">
    <source>
        <dbReference type="ARBA" id="ARBA00065359"/>
    </source>
</evidence>
<evidence type="ECO:0000256" key="10">
    <source>
        <dbReference type="ARBA" id="ARBA00022771"/>
    </source>
</evidence>
<comment type="pathway">
    <text evidence="4">Protein modification; protein ubiquitination.</text>
</comment>
<evidence type="ECO:0000256" key="19">
    <source>
        <dbReference type="ARBA" id="ARBA00059625"/>
    </source>
</evidence>
<comment type="catalytic activity">
    <reaction evidence="1">
        <text>S-ubiquitinyl-[E2 ubiquitin-conjugating enzyme]-L-cysteine + [acceptor protein]-L-lysine = [E2 ubiquitin-conjugating enzyme]-L-cysteine + N(6)-ubiquitinyl-[acceptor protein]-L-lysine.</text>
        <dbReference type="EC" id="2.3.2.27"/>
    </reaction>
</comment>
<evidence type="ECO:0000313" key="26">
    <source>
        <dbReference type="Proteomes" id="UP001488838"/>
    </source>
</evidence>
<evidence type="ECO:0000313" key="25">
    <source>
        <dbReference type="EMBL" id="KAK7806159.1"/>
    </source>
</evidence>
<dbReference type="PROSITE" id="PS00518">
    <property type="entry name" value="ZF_RING_1"/>
    <property type="match status" value="1"/>
</dbReference>
<gene>
    <name evidence="25" type="ORF">U0070_021105</name>
</gene>
<proteinExistence type="predicted"/>
<dbReference type="GO" id="GO:0003677">
    <property type="term" value="F:DNA binding"/>
    <property type="evidence" value="ECO:0007669"/>
    <property type="project" value="UniProtKB-KW"/>
</dbReference>
<evidence type="ECO:0000256" key="22">
    <source>
        <dbReference type="ARBA" id="ARBA00078875"/>
    </source>
</evidence>
<dbReference type="GO" id="GO:0016605">
    <property type="term" value="C:PML body"/>
    <property type="evidence" value="ECO:0007669"/>
    <property type="project" value="UniProtKB-SubCell"/>
</dbReference>
<keyword evidence="26" id="KW-1185">Reference proteome</keyword>
<evidence type="ECO:0000256" key="9">
    <source>
        <dbReference type="ARBA" id="ARBA00022723"/>
    </source>
</evidence>
<keyword evidence="13" id="KW-0832">Ubl conjugation</keyword>
<reference evidence="25 26" key="1">
    <citation type="journal article" date="2023" name="bioRxiv">
        <title>Conserved and derived expression patterns and positive selection on dental genes reveal complex evolutionary context of ever-growing rodent molars.</title>
        <authorList>
            <person name="Calamari Z.T."/>
            <person name="Song A."/>
            <person name="Cohen E."/>
            <person name="Akter M."/>
            <person name="Roy R.D."/>
            <person name="Hallikas O."/>
            <person name="Christensen M.M."/>
            <person name="Li P."/>
            <person name="Marangoni P."/>
            <person name="Jernvall J."/>
            <person name="Klein O.D."/>
        </authorList>
    </citation>
    <scope>NUCLEOTIDE SEQUENCE [LARGE SCALE GENOMIC DNA]</scope>
    <source>
        <strain evidence="25">V071</strain>
    </source>
</reference>
<keyword evidence="6" id="KW-0963">Cytoplasm</keyword>
<dbReference type="EMBL" id="JBBHLL010000311">
    <property type="protein sequence ID" value="KAK7806159.1"/>
    <property type="molecule type" value="Genomic_DNA"/>
</dbReference>
<evidence type="ECO:0000256" key="17">
    <source>
        <dbReference type="ARBA" id="ARBA00023163"/>
    </source>
</evidence>
<keyword evidence="14" id="KW-0805">Transcription regulation</keyword>
<evidence type="ECO:0000256" key="14">
    <source>
        <dbReference type="ARBA" id="ARBA00023015"/>
    </source>
</evidence>
<evidence type="ECO:0000256" key="13">
    <source>
        <dbReference type="ARBA" id="ARBA00022843"/>
    </source>
</evidence>
<dbReference type="InterPro" id="IPR013083">
    <property type="entry name" value="Znf_RING/FYVE/PHD"/>
</dbReference>
<dbReference type="GO" id="GO:0045944">
    <property type="term" value="P:positive regulation of transcription by RNA polymerase II"/>
    <property type="evidence" value="ECO:0007669"/>
    <property type="project" value="TreeGrafter"/>
</dbReference>
<dbReference type="InterPro" id="IPR043295">
    <property type="entry name" value="RING-HC_RNF4"/>
</dbReference>
<evidence type="ECO:0000256" key="7">
    <source>
        <dbReference type="ARBA" id="ARBA00022553"/>
    </source>
</evidence>
<evidence type="ECO:0000256" key="15">
    <source>
        <dbReference type="ARBA" id="ARBA00023125"/>
    </source>
</evidence>
<keyword evidence="18" id="KW-0539">Nucleus</keyword>
<evidence type="ECO:0000256" key="6">
    <source>
        <dbReference type="ARBA" id="ARBA00022490"/>
    </source>
</evidence>
<dbReference type="GO" id="GO:0005737">
    <property type="term" value="C:cytoplasm"/>
    <property type="evidence" value="ECO:0007669"/>
    <property type="project" value="UniProtKB-SubCell"/>
</dbReference>
<keyword evidence="9" id="KW-0479">Metal-binding</keyword>
<evidence type="ECO:0000256" key="16">
    <source>
        <dbReference type="ARBA" id="ARBA00023159"/>
    </source>
</evidence>
<feature type="non-terminal residue" evidence="25">
    <location>
        <position position="430"/>
    </location>
</feature>
<evidence type="ECO:0000256" key="3">
    <source>
        <dbReference type="ARBA" id="ARBA00004496"/>
    </source>
</evidence>
<dbReference type="Pfam" id="PF13639">
    <property type="entry name" value="zf-RING_2"/>
    <property type="match status" value="1"/>
</dbReference>
<dbReference type="InterPro" id="IPR017907">
    <property type="entry name" value="Znf_RING_CS"/>
</dbReference>
<evidence type="ECO:0000256" key="4">
    <source>
        <dbReference type="ARBA" id="ARBA00004906"/>
    </source>
</evidence>
<keyword evidence="16" id="KW-0010">Activator</keyword>
<keyword evidence="12" id="KW-0862">Zinc</keyword>
<dbReference type="Gene3D" id="3.30.40.10">
    <property type="entry name" value="Zinc/RING finger domain, C3HC4 (zinc finger)"/>
    <property type="match status" value="1"/>
</dbReference>
<dbReference type="SUPFAM" id="SSF57850">
    <property type="entry name" value="RING/U-box"/>
    <property type="match status" value="1"/>
</dbReference>
<comment type="function">
    <text evidence="19">E3 ubiquitin-protein ligase which binds polysumoylated chains covalently attached to proteins and mediates 'Lys-6'-, 'Lys-11'-, 'Lys-48'- and 'Lys-63'-linked polyubiquitination of those substrates and their subsequent targeting to the proteasome for degradation. Regulates the degradation of several proteins including PML and the transcriptional activator PEA3. Involved in chromosome alignment and spindle assembly, it regulates the kinetochore CENPH-CENPI-CENPK complex by targeting polysumoylated CENPI to proteasomal degradation. Regulates the cellular responses to hypoxia and heat shock through degradation of respectively EPAS1 and PARP1. Alternatively, it may also bind DNA/nucleosomes and have a more direct role in the regulation of transcription for instance enhancing basal transcription and steroid receptor-mediated transcriptional activation. Catalyzes ubiquitination of sumoylated PARP1 in response to PARP1 trapping to chromatin, leading to PARP1 removal from chromatin by VCP/p97.</text>
</comment>
<evidence type="ECO:0000256" key="12">
    <source>
        <dbReference type="ARBA" id="ARBA00022833"/>
    </source>
</evidence>
<evidence type="ECO:0000256" key="2">
    <source>
        <dbReference type="ARBA" id="ARBA00004322"/>
    </source>
</evidence>
<organism evidence="25 26">
    <name type="scientific">Myodes glareolus</name>
    <name type="common">Bank vole</name>
    <name type="synonym">Clethrionomys glareolus</name>
    <dbReference type="NCBI Taxonomy" id="447135"/>
    <lineage>
        <taxon>Eukaryota</taxon>
        <taxon>Metazoa</taxon>
        <taxon>Chordata</taxon>
        <taxon>Craniata</taxon>
        <taxon>Vertebrata</taxon>
        <taxon>Euteleostomi</taxon>
        <taxon>Mammalia</taxon>
        <taxon>Eutheria</taxon>
        <taxon>Euarchontoglires</taxon>
        <taxon>Glires</taxon>
        <taxon>Rodentia</taxon>
        <taxon>Myomorpha</taxon>
        <taxon>Muroidea</taxon>
        <taxon>Cricetidae</taxon>
        <taxon>Arvicolinae</taxon>
        <taxon>Myodes</taxon>
    </lineage>
</organism>
<evidence type="ECO:0000256" key="5">
    <source>
        <dbReference type="ARBA" id="ARBA00012483"/>
    </source>
</evidence>
<dbReference type="SMART" id="SM00184">
    <property type="entry name" value="RING"/>
    <property type="match status" value="1"/>
</dbReference>
<dbReference type="GO" id="GO:0008270">
    <property type="term" value="F:zinc ion binding"/>
    <property type="evidence" value="ECO:0007669"/>
    <property type="project" value="UniProtKB-KW"/>
</dbReference>
<dbReference type="PANTHER" id="PTHR23041:SF78">
    <property type="entry name" value="E3 UBIQUITIN-PROTEIN LIGASE RNF4"/>
    <property type="match status" value="1"/>
</dbReference>
<dbReference type="PROSITE" id="PS50089">
    <property type="entry name" value="ZF_RING_2"/>
    <property type="match status" value="1"/>
</dbReference>
<evidence type="ECO:0000256" key="23">
    <source>
        <dbReference type="PROSITE-ProRule" id="PRU00175"/>
    </source>
</evidence>
<accession>A0AAW0HVX5</accession>
<evidence type="ECO:0000259" key="24">
    <source>
        <dbReference type="PROSITE" id="PS50089"/>
    </source>
</evidence>
<keyword evidence="8" id="KW-0808">Transferase</keyword>
<keyword evidence="7" id="KW-0597">Phosphoprotein</keyword>
<dbReference type="EC" id="2.3.2.27" evidence="5"/>
<keyword evidence="11" id="KW-0833">Ubl conjugation pathway</keyword>
<dbReference type="GO" id="GO:0061630">
    <property type="term" value="F:ubiquitin protein ligase activity"/>
    <property type="evidence" value="ECO:0007669"/>
    <property type="project" value="UniProtKB-EC"/>
</dbReference>
<evidence type="ECO:0000256" key="18">
    <source>
        <dbReference type="ARBA" id="ARBA00023242"/>
    </source>
</evidence>
<evidence type="ECO:0000256" key="11">
    <source>
        <dbReference type="ARBA" id="ARBA00022786"/>
    </source>
</evidence>
<dbReference type="PANTHER" id="PTHR23041">
    <property type="entry name" value="RING FINGER DOMAIN-CONTAINING"/>
    <property type="match status" value="1"/>
</dbReference>
<evidence type="ECO:0000256" key="21">
    <source>
        <dbReference type="ARBA" id="ARBA00074501"/>
    </source>
</evidence>
<sequence>MSTKRTRETTSTPEISLETEPIELVETGKSQEYWTVMRNTGDEIVDLTCESLEPVVVDLTHNDSVVKGEGQEEMGGGYAKIMLTAVCDDEELSRDRDVYVTTHTPRSARDEGATGLRPSGTVSCPICMDGYSEIVQNGRLIVSTECGHVFCSQCLRDSLKNANTCPTCRKKINHKRLMLSSGILPGQLSIFAPGYSEMGVGEKESGTLEFEYCGSSLFMELTCWPRSFPVGKVCPNSSGYRTFPSDLARHSPSNPRIPVQKPALKSPAGGLLFFFGEQSNPEDVALLVSSAQCCLWEQCPSHPISVHQLFSGTLPMLQSSLPGTEHSRPIDISKAVLLANWASILWTFDCFDGFDQQSMVPLPPLRQGLSQSRFNVGNPEEMSPTLKMHNITEKVPTGRQIASTCFSGSDHCISHLAVSRCLYERFHQQK</sequence>
<evidence type="ECO:0000256" key="1">
    <source>
        <dbReference type="ARBA" id="ARBA00000900"/>
    </source>
</evidence>
<dbReference type="InterPro" id="IPR047134">
    <property type="entry name" value="RNF4"/>
</dbReference>
<dbReference type="InterPro" id="IPR001841">
    <property type="entry name" value="Znf_RING"/>
</dbReference>
<comment type="caution">
    <text evidence="25">The sequence shown here is derived from an EMBL/GenBank/DDBJ whole genome shotgun (WGS) entry which is preliminary data.</text>
</comment>
<dbReference type="AlphaFoldDB" id="A0AAW0HVX5"/>
<comment type="subunit">
    <text evidence="20">Homodimer (via RING-type zinc finger domain). Interacts with GSC2. Interacts with AR/the androgen receptor and TBP. Interacts with TCF20. Interacts with PATZ1. Interacts with TRPS1; negatively regulates TRPS1 transcriptional repressor activity. Interacts with PML (isoform PML-1, isoform PML-2, isoform PML-3, isoform PML-4, isoform PML-5 and isoform PML-6). Interacts with PRDM1/Blimp-1.</text>
</comment>
<dbReference type="FunFam" id="3.30.40.10:FF:000173">
    <property type="entry name" value="E3 ubiquitin-protein ligase RNF4"/>
    <property type="match status" value="1"/>
</dbReference>
<name>A0AAW0HVX5_MYOGA</name>
<dbReference type="CDD" id="cd16533">
    <property type="entry name" value="RING-HC_RNF4"/>
    <property type="match status" value="1"/>
</dbReference>
<keyword evidence="15" id="KW-0238">DNA-binding</keyword>
<keyword evidence="17" id="KW-0804">Transcription</keyword>
<keyword evidence="10 23" id="KW-0863">Zinc-finger</keyword>
<comment type="subcellular location">
    <subcellularLocation>
        <location evidence="3">Cytoplasm</location>
    </subcellularLocation>
    <subcellularLocation>
        <location evidence="2">Nucleus</location>
        <location evidence="2">PML body</location>
    </subcellularLocation>
</comment>
<feature type="domain" description="RING-type" evidence="24">
    <location>
        <begin position="124"/>
        <end position="169"/>
    </location>
</feature>